<comment type="caution">
    <text evidence="3">The sequence shown here is derived from an EMBL/GenBank/DDBJ whole genome shotgun (WGS) entry which is preliminary data.</text>
</comment>
<evidence type="ECO:0008006" key="5">
    <source>
        <dbReference type="Google" id="ProtNLM"/>
    </source>
</evidence>
<dbReference type="RefSeq" id="WP_257511797.1">
    <property type="nucleotide sequence ID" value="NZ_JANKHG010000017.1"/>
</dbReference>
<gene>
    <name evidence="3" type="ORF">NSP04_07875</name>
</gene>
<dbReference type="PANTHER" id="PTHR35038">
    <property type="entry name" value="DISSIMILATORY SULFITE REDUCTASE SIRA"/>
    <property type="match status" value="1"/>
</dbReference>
<evidence type="ECO:0000256" key="1">
    <source>
        <dbReference type="ARBA" id="ARBA00022729"/>
    </source>
</evidence>
<dbReference type="InterPro" id="IPR036280">
    <property type="entry name" value="Multihaem_cyt_sf"/>
</dbReference>
<evidence type="ECO:0000313" key="4">
    <source>
        <dbReference type="Proteomes" id="UP001165267"/>
    </source>
</evidence>
<name>A0ABT1XHC7_9BURK</name>
<organism evidence="3 4">
    <name type="scientific">Limnobacter parvus</name>
    <dbReference type="NCBI Taxonomy" id="2939690"/>
    <lineage>
        <taxon>Bacteria</taxon>
        <taxon>Pseudomonadati</taxon>
        <taxon>Pseudomonadota</taxon>
        <taxon>Betaproteobacteria</taxon>
        <taxon>Burkholderiales</taxon>
        <taxon>Burkholderiaceae</taxon>
        <taxon>Limnobacter</taxon>
    </lineage>
</organism>
<sequence length="1299" mass="144182">MNLNKAGQSQNPHTSKSRWRNWLCALGFAVVGVSIAASHETALAADEKLPEKAYTMAPNAPERQTAEQAFAKTEGCMSCHTQTDEHTMHANPGVVLGCTDCHGGDATVKWQGKEEKQGTLAYDHTRAAREKGFAPEYRAALDKAHIAPRNEKFWNYPSSANPKRSYSKLNKEHPAYIRFINPGDLRVAREACGACHLPIIQAQERSLMSTSAMLWGGASYNNGILPYKRYILGEAYTQDGKPGLLKNPVEANNELFVHKGILNELAPLPAWETTPPGDVFRVFERGGKVINSIFPEVGLPNVLGQIQRLDEPGRPDIKQSNRGPGTGQRIAVPLINVTKTRLNDPHLWFLGTNEQPGDYRSSGCTGCHTIYTNDRDPRHAGPYAKLGHDGTTQTIDPTIPKNESGHPVKHEFTRAIPSSQCMVCHMHQPNVFVNSYYGYIMWDYESDAPHMWPEKQRYPTDSEMREILDRNPEEAAVRGKWSDPEFLKNVSSLNSKLKDTQFADYHGHGWNFRAVFKRNRKGALLDAEGKIVSDDDPKKFDKAVHLSSIHLDVGMHCVDCHFAQDMHGNGHIYGEVAAAVEVDCADCHGTATKYPTLRTSGPAAPPGGSDLTQLRTQDGRKRFEWRDGKLYQRAALDPNKEWEMSLVKDNMNPAHPEYNAKSARAKLMGAGAEGQDGKWGPGVKELAHDNDKMTCFTCHLSWTTSCAGCHLPIQANWKTDRLHYEGGETRNYATYNPQVARDDMFQLGVHGPVKGNRIAPIRSSSALILSSMNANRERIYIQQPPIASSGFSSQAFAPHYPHTERKEETKTCSDCHLSREDDNNAIMAQLLLQGTNFVNFIGFNAWLGGTEHIAAVTVTEWDEPQAVLGSYLHKYAYPDFYQNHLNRNRELADTVVPALMDHTTKGMASCIQLRGEYVFVAEGKGGFRAYDAASVANKGFGQRVITAPFSPLGHDTHVASKNATCMALPTNQPINPEKNQGDLMRITNMEQPFHPIYNYAFITDSEEGLIAVNVNTLADGEPRNNFFERAITWNENGVLNGASHITLGGHYAYITTPQGLVFVDINNPLKPRHITTLPLQDARATAVQFRYLFATTAKGLEVIDITHPEKPEHTGAVVPMADAQRVYLARTYAYVAAKKEGLVIVDIERPRAPTVYQKFAADGQLNDAHDVVVGSTNASLFAYVADGVNGLKVLQLTSPDTQPRFYGFSPAPMPELIAWRKTPSPALSVSKGLDRDRAVDETGGQIAVFGRIGSRPFTRKEMEAFYLRPDGRLWTVTDKIEKDNYLPKPKVNSVAFRKD</sequence>
<reference evidence="3" key="1">
    <citation type="submission" date="2022-07" db="EMBL/GenBank/DDBJ databases">
        <authorList>
            <person name="Xamxidin M."/>
        </authorList>
    </citation>
    <scope>NUCLEOTIDE SEQUENCE</scope>
    <source>
        <strain evidence="3">YS8-69</strain>
    </source>
</reference>
<feature type="region of interest" description="Disordered" evidence="2">
    <location>
        <begin position="596"/>
        <end position="616"/>
    </location>
</feature>
<keyword evidence="4" id="KW-1185">Reference proteome</keyword>
<dbReference type="PANTHER" id="PTHR35038:SF8">
    <property type="entry name" value="C-TYPE POLYHEME CYTOCHROME OMCC"/>
    <property type="match status" value="1"/>
</dbReference>
<accession>A0ABT1XHC7</accession>
<dbReference type="InterPro" id="IPR013211">
    <property type="entry name" value="LVIVD"/>
</dbReference>
<protein>
    <recommendedName>
        <fullName evidence="5">LVIVD repeat-containing protein</fullName>
    </recommendedName>
</protein>
<dbReference type="InterPro" id="IPR051829">
    <property type="entry name" value="Multiheme_Cytochr_ET"/>
</dbReference>
<feature type="region of interest" description="Disordered" evidence="2">
    <location>
        <begin position="385"/>
        <end position="407"/>
    </location>
</feature>
<dbReference type="Pfam" id="PF08309">
    <property type="entry name" value="LVIVD"/>
    <property type="match status" value="3"/>
</dbReference>
<dbReference type="EMBL" id="JANKHG010000017">
    <property type="protein sequence ID" value="MCR2746564.1"/>
    <property type="molecule type" value="Genomic_DNA"/>
</dbReference>
<proteinExistence type="predicted"/>
<keyword evidence="1" id="KW-0732">Signal</keyword>
<dbReference type="SUPFAM" id="SSF48695">
    <property type="entry name" value="Multiheme cytochromes"/>
    <property type="match status" value="3"/>
</dbReference>
<evidence type="ECO:0000313" key="3">
    <source>
        <dbReference type="EMBL" id="MCR2746564.1"/>
    </source>
</evidence>
<dbReference type="Proteomes" id="UP001165267">
    <property type="component" value="Unassembled WGS sequence"/>
</dbReference>
<evidence type="ECO:0000256" key="2">
    <source>
        <dbReference type="SAM" id="MobiDB-lite"/>
    </source>
</evidence>